<evidence type="ECO:0000313" key="3">
    <source>
        <dbReference type="EMBL" id="OJI98329.1"/>
    </source>
</evidence>
<feature type="region of interest" description="Disordered" evidence="1">
    <location>
        <begin position="1"/>
        <end position="28"/>
    </location>
</feature>
<evidence type="ECO:0000256" key="2">
    <source>
        <dbReference type="SAM" id="Phobius"/>
    </source>
</evidence>
<feature type="transmembrane region" description="Helical" evidence="2">
    <location>
        <begin position="71"/>
        <end position="92"/>
    </location>
</feature>
<sequence>MKVIKQEEGSTPLWEMSTGPGHGHDDRSYDYENAPAMEQSRPFLDTSRLWGKEEDDGASAGPGKLYVISPLTYLIGYMSMIVVMGIACAILARTYPGALQYTAIVAVIMVHP</sequence>
<name>A0A1L9P9W4_ASPVE</name>
<dbReference type="Proteomes" id="UP000184073">
    <property type="component" value="Unassembled WGS sequence"/>
</dbReference>
<keyword evidence="2" id="KW-0812">Transmembrane</keyword>
<keyword evidence="4" id="KW-1185">Reference proteome</keyword>
<proteinExistence type="predicted"/>
<keyword evidence="2" id="KW-1133">Transmembrane helix</keyword>
<accession>A0A1L9P9W4</accession>
<dbReference type="GeneID" id="63725268"/>
<protein>
    <submittedName>
        <fullName evidence="3">Uncharacterized protein</fullName>
    </submittedName>
</protein>
<evidence type="ECO:0000256" key="1">
    <source>
        <dbReference type="SAM" id="MobiDB-lite"/>
    </source>
</evidence>
<dbReference type="VEuPathDB" id="FungiDB:ASPVEDRAFT_25216"/>
<dbReference type="RefSeq" id="XP_040664092.1">
    <property type="nucleotide sequence ID" value="XM_040809757.1"/>
</dbReference>
<organism evidence="3 4">
    <name type="scientific">Aspergillus versicolor CBS 583.65</name>
    <dbReference type="NCBI Taxonomy" id="1036611"/>
    <lineage>
        <taxon>Eukaryota</taxon>
        <taxon>Fungi</taxon>
        <taxon>Dikarya</taxon>
        <taxon>Ascomycota</taxon>
        <taxon>Pezizomycotina</taxon>
        <taxon>Eurotiomycetes</taxon>
        <taxon>Eurotiomycetidae</taxon>
        <taxon>Eurotiales</taxon>
        <taxon>Aspergillaceae</taxon>
        <taxon>Aspergillus</taxon>
        <taxon>Aspergillus subgen. Nidulantes</taxon>
    </lineage>
</organism>
<dbReference type="AlphaFoldDB" id="A0A1L9P9W4"/>
<keyword evidence="2" id="KW-0472">Membrane</keyword>
<evidence type="ECO:0000313" key="4">
    <source>
        <dbReference type="Proteomes" id="UP000184073"/>
    </source>
</evidence>
<reference evidence="4" key="1">
    <citation type="journal article" date="2017" name="Genome Biol.">
        <title>Comparative genomics reveals high biological diversity and specific adaptations in the industrially and medically important fungal genus Aspergillus.</title>
        <authorList>
            <person name="de Vries R.P."/>
            <person name="Riley R."/>
            <person name="Wiebenga A."/>
            <person name="Aguilar-Osorio G."/>
            <person name="Amillis S."/>
            <person name="Uchima C.A."/>
            <person name="Anderluh G."/>
            <person name="Asadollahi M."/>
            <person name="Askin M."/>
            <person name="Barry K."/>
            <person name="Battaglia E."/>
            <person name="Bayram O."/>
            <person name="Benocci T."/>
            <person name="Braus-Stromeyer S.A."/>
            <person name="Caldana C."/>
            <person name="Canovas D."/>
            <person name="Cerqueira G.C."/>
            <person name="Chen F."/>
            <person name="Chen W."/>
            <person name="Choi C."/>
            <person name="Clum A."/>
            <person name="Dos Santos R.A."/>
            <person name="Damasio A.R."/>
            <person name="Diallinas G."/>
            <person name="Emri T."/>
            <person name="Fekete E."/>
            <person name="Flipphi M."/>
            <person name="Freyberg S."/>
            <person name="Gallo A."/>
            <person name="Gournas C."/>
            <person name="Habgood R."/>
            <person name="Hainaut M."/>
            <person name="Harispe M.L."/>
            <person name="Henrissat B."/>
            <person name="Hilden K.S."/>
            <person name="Hope R."/>
            <person name="Hossain A."/>
            <person name="Karabika E."/>
            <person name="Karaffa L."/>
            <person name="Karanyi Z."/>
            <person name="Krasevec N."/>
            <person name="Kuo A."/>
            <person name="Kusch H."/>
            <person name="LaButti K."/>
            <person name="Lagendijk E.L."/>
            <person name="Lapidus A."/>
            <person name="Levasseur A."/>
            <person name="Lindquist E."/>
            <person name="Lipzen A."/>
            <person name="Logrieco A.F."/>
            <person name="MacCabe A."/>
            <person name="Maekelae M.R."/>
            <person name="Malavazi I."/>
            <person name="Melin P."/>
            <person name="Meyer V."/>
            <person name="Mielnichuk N."/>
            <person name="Miskei M."/>
            <person name="Molnar A.P."/>
            <person name="Mule G."/>
            <person name="Ngan C.Y."/>
            <person name="Orejas M."/>
            <person name="Orosz E."/>
            <person name="Ouedraogo J.P."/>
            <person name="Overkamp K.M."/>
            <person name="Park H.-S."/>
            <person name="Perrone G."/>
            <person name="Piumi F."/>
            <person name="Punt P.J."/>
            <person name="Ram A.F."/>
            <person name="Ramon A."/>
            <person name="Rauscher S."/>
            <person name="Record E."/>
            <person name="Riano-Pachon D.M."/>
            <person name="Robert V."/>
            <person name="Roehrig J."/>
            <person name="Ruller R."/>
            <person name="Salamov A."/>
            <person name="Salih N.S."/>
            <person name="Samson R.A."/>
            <person name="Sandor E."/>
            <person name="Sanguinetti M."/>
            <person name="Schuetze T."/>
            <person name="Sepcic K."/>
            <person name="Shelest E."/>
            <person name="Sherlock G."/>
            <person name="Sophianopoulou V."/>
            <person name="Squina F.M."/>
            <person name="Sun H."/>
            <person name="Susca A."/>
            <person name="Todd R.B."/>
            <person name="Tsang A."/>
            <person name="Unkles S.E."/>
            <person name="van de Wiele N."/>
            <person name="van Rossen-Uffink D."/>
            <person name="Oliveira J.V."/>
            <person name="Vesth T.C."/>
            <person name="Visser J."/>
            <person name="Yu J.-H."/>
            <person name="Zhou M."/>
            <person name="Andersen M.R."/>
            <person name="Archer D.B."/>
            <person name="Baker S.E."/>
            <person name="Benoit I."/>
            <person name="Brakhage A.A."/>
            <person name="Braus G.H."/>
            <person name="Fischer R."/>
            <person name="Frisvad J.C."/>
            <person name="Goldman G.H."/>
            <person name="Houbraken J."/>
            <person name="Oakley B."/>
            <person name="Pocsi I."/>
            <person name="Scazzocchio C."/>
            <person name="Seiboth B."/>
            <person name="vanKuyk P.A."/>
            <person name="Wortman J."/>
            <person name="Dyer P.S."/>
            <person name="Grigoriev I.V."/>
        </authorList>
    </citation>
    <scope>NUCLEOTIDE SEQUENCE [LARGE SCALE GENOMIC DNA]</scope>
    <source>
        <strain evidence="4">CBS 583.65</strain>
    </source>
</reference>
<gene>
    <name evidence="3" type="ORF">ASPVEDRAFT_25216</name>
</gene>
<dbReference type="OrthoDB" id="10422858at2759"/>
<dbReference type="EMBL" id="KV878126">
    <property type="protein sequence ID" value="OJI98329.1"/>
    <property type="molecule type" value="Genomic_DNA"/>
</dbReference>